<gene>
    <name evidence="1" type="ORF">A2024_09875</name>
</gene>
<reference evidence="1 2" key="1">
    <citation type="journal article" date="2016" name="Nat. Commun.">
        <title>Thousands of microbial genomes shed light on interconnected biogeochemical processes in an aquifer system.</title>
        <authorList>
            <person name="Anantharaman K."/>
            <person name="Brown C.T."/>
            <person name="Hug L.A."/>
            <person name="Sharon I."/>
            <person name="Castelle C.J."/>
            <person name="Probst A.J."/>
            <person name="Thomas B.C."/>
            <person name="Singh A."/>
            <person name="Wilkins M.J."/>
            <person name="Karaoz U."/>
            <person name="Brodie E.L."/>
            <person name="Williams K.H."/>
            <person name="Hubbard S.S."/>
            <person name="Banfield J.F."/>
        </authorList>
    </citation>
    <scope>NUCLEOTIDE SEQUENCE [LARGE SCALE GENOMIC DNA]</scope>
</reference>
<evidence type="ECO:0000313" key="1">
    <source>
        <dbReference type="EMBL" id="OGF13189.1"/>
    </source>
</evidence>
<comment type="caution">
    <text evidence="1">The sequence shown here is derived from an EMBL/GenBank/DDBJ whole genome shotgun (WGS) entry which is preliminary data.</text>
</comment>
<protein>
    <submittedName>
        <fullName evidence="1">Uncharacterized protein</fullName>
    </submittedName>
</protein>
<proteinExistence type="predicted"/>
<accession>A0A1F5RFJ9</accession>
<dbReference type="EMBL" id="MFFM01000024">
    <property type="protein sequence ID" value="OGF13189.1"/>
    <property type="molecule type" value="Genomic_DNA"/>
</dbReference>
<evidence type="ECO:0000313" key="2">
    <source>
        <dbReference type="Proteomes" id="UP000177230"/>
    </source>
</evidence>
<dbReference type="AlphaFoldDB" id="A0A1F5RFJ9"/>
<sequence length="123" mass="14046">MYNSKDFPELSVFIKDTVDCFEKWNILIHYSRQPMAQESVCSLTKLTGRPQEAIKTAIDDLLMQGVLYSNENNQENYHLSSEKAPIFEKLKSGMTDKSARLRLLMVAVESIRIKSNSGKGEKK</sequence>
<name>A0A1F5RFJ9_9BACT</name>
<dbReference type="Proteomes" id="UP000177230">
    <property type="component" value="Unassembled WGS sequence"/>
</dbReference>
<organism evidence="1 2">
    <name type="scientific">Candidatus Edwardsbacteria bacterium GWF2_54_11</name>
    <dbReference type="NCBI Taxonomy" id="1817851"/>
    <lineage>
        <taxon>Bacteria</taxon>
        <taxon>Candidatus Edwardsiibacteriota</taxon>
    </lineage>
</organism>